<evidence type="ECO:0000313" key="2">
    <source>
        <dbReference type="Proteomes" id="UP000015454"/>
    </source>
</evidence>
<accession>T0F6X7</accession>
<dbReference type="EMBL" id="AHMO02000004">
    <property type="protein sequence ID" value="EQA46895.1"/>
    <property type="molecule type" value="Genomic_DNA"/>
</dbReference>
<dbReference type="Proteomes" id="UP000015454">
    <property type="component" value="Unassembled WGS sequence"/>
</dbReference>
<reference evidence="1" key="1">
    <citation type="submission" date="2013-05" db="EMBL/GenBank/DDBJ databases">
        <authorList>
            <person name="Harkins D.M."/>
            <person name="Durkin A.S."/>
            <person name="Brinkac L.M."/>
            <person name="Haft D.H."/>
            <person name="Selengut J.D."/>
            <person name="Sanka R."/>
            <person name="DePew J."/>
            <person name="Purushe J."/>
            <person name="Hartskeerl R.A."/>
            <person name="Ahmed A."/>
            <person name="van der Linden H."/>
            <person name="Goris M.G.A."/>
            <person name="Vinetz J.M."/>
            <person name="Sutton G.G."/>
            <person name="Nierman W.C."/>
            <person name="Fouts D.E."/>
        </authorList>
    </citation>
    <scope>NUCLEOTIDE SEQUENCE [LARGE SCALE GENOMIC DNA]</scope>
    <source>
        <strain evidence="1">5399</strain>
    </source>
</reference>
<proteinExistence type="predicted"/>
<keyword evidence="2" id="KW-1185">Reference proteome</keyword>
<protein>
    <submittedName>
        <fullName evidence="1">Uncharacterized protein</fullName>
    </submittedName>
</protein>
<organism evidence="1 2">
    <name type="scientific">Leptospira broomii serovar Hurstbridge str. 5399</name>
    <dbReference type="NCBI Taxonomy" id="1049789"/>
    <lineage>
        <taxon>Bacteria</taxon>
        <taxon>Pseudomonadati</taxon>
        <taxon>Spirochaetota</taxon>
        <taxon>Spirochaetia</taxon>
        <taxon>Leptospirales</taxon>
        <taxon>Leptospiraceae</taxon>
        <taxon>Leptospira</taxon>
    </lineage>
</organism>
<evidence type="ECO:0000313" key="1">
    <source>
        <dbReference type="EMBL" id="EQA46895.1"/>
    </source>
</evidence>
<dbReference type="AlphaFoldDB" id="T0F6X7"/>
<dbReference type="STRING" id="1049789.LEP1GSC050_0592"/>
<gene>
    <name evidence="1" type="ORF">LEP1GSC050_0592</name>
</gene>
<sequence>MDSKKFHLILLKRNLPEFDFSSEEIPVKVHHFNPEVELDLCAVTGMKSGMILVRPDQYVSFSSETISIDLLNRYFSVLHES</sequence>
<name>T0F6X7_9LEPT</name>
<comment type="caution">
    <text evidence="1">The sequence shown here is derived from an EMBL/GenBank/DDBJ whole genome shotgun (WGS) entry which is preliminary data.</text>
</comment>